<dbReference type="Proteomes" id="UP000219072">
    <property type="component" value="Unassembled WGS sequence"/>
</dbReference>
<reference evidence="2 3" key="1">
    <citation type="submission" date="2017-09" db="EMBL/GenBank/DDBJ databases">
        <authorList>
            <person name="Ehlers B."/>
            <person name="Leendertz F.H."/>
        </authorList>
    </citation>
    <scope>NUCLEOTIDE SEQUENCE [LARGE SCALE GENOMIC DNA]</scope>
    <source>
        <strain evidence="2 3">CGMCC 4.7095</strain>
    </source>
</reference>
<feature type="transmembrane region" description="Helical" evidence="1">
    <location>
        <begin position="18"/>
        <end position="36"/>
    </location>
</feature>
<keyword evidence="1" id="KW-1133">Transmembrane helix</keyword>
<keyword evidence="1" id="KW-0812">Transmembrane</keyword>
<evidence type="ECO:0000313" key="3">
    <source>
        <dbReference type="Proteomes" id="UP000219072"/>
    </source>
</evidence>
<keyword evidence="3" id="KW-1185">Reference proteome</keyword>
<name>A0A286E891_9ACTN</name>
<dbReference type="AlphaFoldDB" id="A0A286E891"/>
<dbReference type="OrthoDB" id="3536762at2"/>
<feature type="transmembrane region" description="Helical" evidence="1">
    <location>
        <begin position="42"/>
        <end position="64"/>
    </location>
</feature>
<proteinExistence type="predicted"/>
<protein>
    <submittedName>
        <fullName evidence="2">Uncharacterized protein</fullName>
    </submittedName>
</protein>
<evidence type="ECO:0000313" key="2">
    <source>
        <dbReference type="EMBL" id="SOD67074.1"/>
    </source>
</evidence>
<keyword evidence="1" id="KW-0472">Membrane</keyword>
<organism evidence="2 3">
    <name type="scientific">Streptomyces zhaozhouensis</name>
    <dbReference type="NCBI Taxonomy" id="1300267"/>
    <lineage>
        <taxon>Bacteria</taxon>
        <taxon>Bacillati</taxon>
        <taxon>Actinomycetota</taxon>
        <taxon>Actinomycetes</taxon>
        <taxon>Kitasatosporales</taxon>
        <taxon>Streptomycetaceae</taxon>
        <taxon>Streptomyces</taxon>
    </lineage>
</organism>
<dbReference type="RefSeq" id="WP_097233899.1">
    <property type="nucleotide sequence ID" value="NZ_OCNE01000028.1"/>
</dbReference>
<feature type="transmembrane region" description="Helical" evidence="1">
    <location>
        <begin position="76"/>
        <end position="92"/>
    </location>
</feature>
<accession>A0A286E891</accession>
<dbReference type="EMBL" id="OCNE01000028">
    <property type="protein sequence ID" value="SOD67074.1"/>
    <property type="molecule type" value="Genomic_DNA"/>
</dbReference>
<evidence type="ECO:0000256" key="1">
    <source>
        <dbReference type="SAM" id="Phobius"/>
    </source>
</evidence>
<gene>
    <name evidence="2" type="ORF">SAMN06297387_12853</name>
</gene>
<sequence>MMPTIERVRGAIRATRDAAGRVATLTGTAALVATAATGPSPAAVLVALPTTAAATAGGYAVTVLSQRETPHWLARGLYLVPGVTLAIQLLAAQLVGGWWQWGAAAVWTGAVWAVRPARWARDLISPPTAIAAEGESRIEEVYGIVQAPQPTAPEINLTGPLEARVASFWAGYVAADGGPAPGTRLEQLEVSGPRQWAAHIVAPAGQPVGTVSIPHLSALMDTPEDLITIGPVPGSGSGRRQIRVGTTGPDTFAALWEQQIAPVAMPGTTITRVRLGTADGAEIPTPRHILAPPKEQP</sequence>